<keyword evidence="5" id="KW-1185">Reference proteome</keyword>
<dbReference type="eggNOG" id="COG0388">
    <property type="taxonomic scope" value="Bacteria"/>
</dbReference>
<dbReference type="RefSeq" id="WP_011877892.1">
    <property type="nucleotide sequence ID" value="NC_009253.1"/>
</dbReference>
<evidence type="ECO:0000256" key="2">
    <source>
        <dbReference type="ARBA" id="ARBA00022801"/>
    </source>
</evidence>
<dbReference type="PROSITE" id="PS50263">
    <property type="entry name" value="CN_HYDROLASE"/>
    <property type="match status" value="1"/>
</dbReference>
<keyword evidence="2" id="KW-0378">Hydrolase</keyword>
<keyword evidence="4" id="KW-0808">Transferase</keyword>
<dbReference type="PANTHER" id="PTHR43674">
    <property type="entry name" value="NITRILASE C965.09-RELATED"/>
    <property type="match status" value="1"/>
</dbReference>
<dbReference type="EMBL" id="CP000612">
    <property type="protein sequence ID" value="ABO50076.1"/>
    <property type="molecule type" value="Genomic_DNA"/>
</dbReference>
<protein>
    <submittedName>
        <fullName evidence="4">Nitrilase/cyanide hydratase and apolipoprotein N-acyltransferase</fullName>
    </submittedName>
</protein>
<dbReference type="Pfam" id="PF00795">
    <property type="entry name" value="CN_hydrolase"/>
    <property type="match status" value="1"/>
</dbReference>
<dbReference type="SUPFAM" id="SSF56317">
    <property type="entry name" value="Carbon-nitrogen hydrolase"/>
    <property type="match status" value="1"/>
</dbReference>
<dbReference type="OrthoDB" id="9811121at2"/>
<comment type="similarity">
    <text evidence="1">Belongs to the carbon-nitrogen hydrolase superfamily. NIT1/NIT2 family.</text>
</comment>
<sequence>MKRPLTIGLIQMDCVLGDVAANVAKAIERIRQAAAMGAQIICLPELCTTGYRPDLLEDKLWELTEPVPGPTTDVFSQLAKELGIYIILPMNEKGAVPGMIHNSAVFIDKDGEVQGVFRKAHAYATERYYFTDGNHYPVFQTEFGKVGVMICYDMGFPEVARILTLKGAEVIFAPSAWRQEDEDIWDINIAARALENRLFVAAVNRVGREGDVVMHGKSKIANTRGKTLAEAARFEEDILVATVDLHELIAGRRETPYLKDRKPASYGLITQIN</sequence>
<dbReference type="Proteomes" id="UP000001556">
    <property type="component" value="Chromosome"/>
</dbReference>
<dbReference type="STRING" id="349161.Dred_1548"/>
<dbReference type="InterPro" id="IPR003010">
    <property type="entry name" value="C-N_Hydrolase"/>
</dbReference>
<dbReference type="PANTHER" id="PTHR43674:SF2">
    <property type="entry name" value="BETA-UREIDOPROPIONASE"/>
    <property type="match status" value="1"/>
</dbReference>
<keyword evidence="4" id="KW-0012">Acyltransferase</keyword>
<organism evidence="4 5">
    <name type="scientific">Desulforamulus reducens (strain ATCC BAA-1160 / DSM 100696 / MI-1)</name>
    <name type="common">Desulfotomaculum reducens</name>
    <dbReference type="NCBI Taxonomy" id="349161"/>
    <lineage>
        <taxon>Bacteria</taxon>
        <taxon>Bacillati</taxon>
        <taxon>Bacillota</taxon>
        <taxon>Clostridia</taxon>
        <taxon>Eubacteriales</taxon>
        <taxon>Peptococcaceae</taxon>
        <taxon>Desulforamulus</taxon>
    </lineage>
</organism>
<keyword evidence="4" id="KW-0449">Lipoprotein</keyword>
<evidence type="ECO:0000259" key="3">
    <source>
        <dbReference type="PROSITE" id="PS50263"/>
    </source>
</evidence>
<dbReference type="InterPro" id="IPR001110">
    <property type="entry name" value="UPF0012_CS"/>
</dbReference>
<gene>
    <name evidence="4" type="ordered locus">Dred_1548</name>
</gene>
<proteinExistence type="inferred from homology"/>
<dbReference type="CDD" id="cd07584">
    <property type="entry name" value="nitrilase_6"/>
    <property type="match status" value="1"/>
</dbReference>
<dbReference type="KEGG" id="drm:Dred_1548"/>
<evidence type="ECO:0000256" key="1">
    <source>
        <dbReference type="ARBA" id="ARBA00010613"/>
    </source>
</evidence>
<dbReference type="HOGENOM" id="CLU_030130_3_8_9"/>
<dbReference type="InterPro" id="IPR050345">
    <property type="entry name" value="Aliph_Amidase/BUP"/>
</dbReference>
<dbReference type="InterPro" id="IPR036526">
    <property type="entry name" value="C-N_Hydrolase_sf"/>
</dbReference>
<name>A4J4S3_DESRM</name>
<dbReference type="PROSITE" id="PS01227">
    <property type="entry name" value="UPF0012"/>
    <property type="match status" value="1"/>
</dbReference>
<dbReference type="Gene3D" id="3.60.110.10">
    <property type="entry name" value="Carbon-nitrogen hydrolase"/>
    <property type="match status" value="1"/>
</dbReference>
<dbReference type="GO" id="GO:0016811">
    <property type="term" value="F:hydrolase activity, acting on carbon-nitrogen (but not peptide) bonds, in linear amides"/>
    <property type="evidence" value="ECO:0007669"/>
    <property type="project" value="TreeGrafter"/>
</dbReference>
<accession>A4J4S3</accession>
<evidence type="ECO:0000313" key="5">
    <source>
        <dbReference type="Proteomes" id="UP000001556"/>
    </source>
</evidence>
<reference evidence="4 5" key="1">
    <citation type="submission" date="2007-03" db="EMBL/GenBank/DDBJ databases">
        <title>Complete sequence of Desulfotomaculum reducens MI-1.</title>
        <authorList>
            <consortium name="US DOE Joint Genome Institute"/>
            <person name="Copeland A."/>
            <person name="Lucas S."/>
            <person name="Lapidus A."/>
            <person name="Barry K."/>
            <person name="Detter J.C."/>
            <person name="Glavina del Rio T."/>
            <person name="Hammon N."/>
            <person name="Israni S."/>
            <person name="Dalin E."/>
            <person name="Tice H."/>
            <person name="Pitluck S."/>
            <person name="Sims D."/>
            <person name="Brettin T."/>
            <person name="Bruce D."/>
            <person name="Han C."/>
            <person name="Tapia R."/>
            <person name="Schmutz J."/>
            <person name="Larimer F."/>
            <person name="Land M."/>
            <person name="Hauser L."/>
            <person name="Kyrpides N."/>
            <person name="Kim E."/>
            <person name="Tebo B.M."/>
            <person name="Richardson P."/>
        </authorList>
    </citation>
    <scope>NUCLEOTIDE SEQUENCE [LARGE SCALE GENOMIC DNA]</scope>
    <source>
        <strain evidence="4 5">MI-1</strain>
    </source>
</reference>
<feature type="domain" description="CN hydrolase" evidence="3">
    <location>
        <begin position="5"/>
        <end position="245"/>
    </location>
</feature>
<evidence type="ECO:0000313" key="4">
    <source>
        <dbReference type="EMBL" id="ABO50076.1"/>
    </source>
</evidence>
<dbReference type="GO" id="GO:0016746">
    <property type="term" value="F:acyltransferase activity"/>
    <property type="evidence" value="ECO:0007669"/>
    <property type="project" value="UniProtKB-KW"/>
</dbReference>
<dbReference type="AlphaFoldDB" id="A4J4S3"/>